<sequence length="182" mass="20364">MPRQNRRQVSSAYPDSVLPHSSTPTSDTESEDSSSGGRAPRQPIYQRNAANERERARMRVLSRAFCRLKTTLPWVPADTKLSKLDTLRLATSYIAHLRAVLMDGSPEEIEQKHPLTLTWPFSFQRAPMTSGDASAAEPQHDSVCGGGGVITGVSTTSLERDPQMWSVEHHHHHHKPSVSYYY</sequence>
<dbReference type="Gene3D" id="4.10.280.10">
    <property type="entry name" value="Helix-loop-helix DNA-binding domain"/>
    <property type="match status" value="1"/>
</dbReference>
<feature type="region of interest" description="Disordered" evidence="6">
    <location>
        <begin position="1"/>
        <end position="53"/>
    </location>
</feature>
<dbReference type="InterPro" id="IPR011598">
    <property type="entry name" value="bHLH_dom"/>
</dbReference>
<evidence type="ECO:0000256" key="2">
    <source>
        <dbReference type="ARBA" id="ARBA00023015"/>
    </source>
</evidence>
<keyword evidence="9" id="KW-1185">Reference proteome</keyword>
<gene>
    <name evidence="8" type="ORF">CALMAC_LOCUS10363</name>
</gene>
<dbReference type="GO" id="GO:0032502">
    <property type="term" value="P:developmental process"/>
    <property type="evidence" value="ECO:0007669"/>
    <property type="project" value="TreeGrafter"/>
</dbReference>
<protein>
    <recommendedName>
        <fullName evidence="7">BHLH domain-containing protein</fullName>
    </recommendedName>
</protein>
<dbReference type="SMART" id="SM00353">
    <property type="entry name" value="HLH"/>
    <property type="match status" value="1"/>
</dbReference>
<dbReference type="CDD" id="cd11423">
    <property type="entry name" value="bHLH_TS_musculin_like"/>
    <property type="match status" value="1"/>
</dbReference>
<dbReference type="InterPro" id="IPR036638">
    <property type="entry name" value="HLH_DNA-bd_sf"/>
</dbReference>
<dbReference type="PANTHER" id="PTHR23349:SF72">
    <property type="entry name" value="HLH54F"/>
    <property type="match status" value="1"/>
</dbReference>
<evidence type="ECO:0000256" key="6">
    <source>
        <dbReference type="SAM" id="MobiDB-lite"/>
    </source>
</evidence>
<dbReference type="PANTHER" id="PTHR23349">
    <property type="entry name" value="BASIC HELIX-LOOP-HELIX TRANSCRIPTION FACTOR, TWIST"/>
    <property type="match status" value="1"/>
</dbReference>
<evidence type="ECO:0000256" key="4">
    <source>
        <dbReference type="ARBA" id="ARBA00023163"/>
    </source>
</evidence>
<dbReference type="GO" id="GO:0005634">
    <property type="term" value="C:nucleus"/>
    <property type="evidence" value="ECO:0007669"/>
    <property type="project" value="UniProtKB-SubCell"/>
</dbReference>
<evidence type="ECO:0000256" key="3">
    <source>
        <dbReference type="ARBA" id="ARBA00023125"/>
    </source>
</evidence>
<comment type="subcellular location">
    <subcellularLocation>
        <location evidence="1">Nucleus</location>
    </subcellularLocation>
</comment>
<dbReference type="GO" id="GO:0000981">
    <property type="term" value="F:DNA-binding transcription factor activity, RNA polymerase II-specific"/>
    <property type="evidence" value="ECO:0007669"/>
    <property type="project" value="TreeGrafter"/>
</dbReference>
<dbReference type="OrthoDB" id="6233288at2759"/>
<dbReference type="GO" id="GO:0046983">
    <property type="term" value="F:protein dimerization activity"/>
    <property type="evidence" value="ECO:0007669"/>
    <property type="project" value="InterPro"/>
</dbReference>
<keyword evidence="2" id="KW-0805">Transcription regulation</keyword>
<evidence type="ECO:0000256" key="1">
    <source>
        <dbReference type="ARBA" id="ARBA00004123"/>
    </source>
</evidence>
<dbReference type="GO" id="GO:0000977">
    <property type="term" value="F:RNA polymerase II transcription regulatory region sequence-specific DNA binding"/>
    <property type="evidence" value="ECO:0007669"/>
    <property type="project" value="TreeGrafter"/>
</dbReference>
<dbReference type="SUPFAM" id="SSF47459">
    <property type="entry name" value="HLH, helix-loop-helix DNA-binding domain"/>
    <property type="match status" value="1"/>
</dbReference>
<keyword evidence="4" id="KW-0804">Transcription</keyword>
<keyword evidence="5" id="KW-0539">Nucleus</keyword>
<accession>A0A653CPG0</accession>
<dbReference type="FunFam" id="4.10.280.10:FF:000010">
    <property type="entry name" value="Scleraxis bHLH transcription factor"/>
    <property type="match status" value="1"/>
</dbReference>
<dbReference type="AlphaFoldDB" id="A0A653CPG0"/>
<feature type="domain" description="BHLH" evidence="7">
    <location>
        <begin position="45"/>
        <end position="97"/>
    </location>
</feature>
<dbReference type="Pfam" id="PF00010">
    <property type="entry name" value="HLH"/>
    <property type="match status" value="1"/>
</dbReference>
<name>A0A653CPG0_CALMS</name>
<dbReference type="Proteomes" id="UP000410492">
    <property type="component" value="Unassembled WGS sequence"/>
</dbReference>
<proteinExistence type="predicted"/>
<organism evidence="8 9">
    <name type="scientific">Callosobruchus maculatus</name>
    <name type="common">Southern cowpea weevil</name>
    <name type="synonym">Pulse bruchid</name>
    <dbReference type="NCBI Taxonomy" id="64391"/>
    <lineage>
        <taxon>Eukaryota</taxon>
        <taxon>Metazoa</taxon>
        <taxon>Ecdysozoa</taxon>
        <taxon>Arthropoda</taxon>
        <taxon>Hexapoda</taxon>
        <taxon>Insecta</taxon>
        <taxon>Pterygota</taxon>
        <taxon>Neoptera</taxon>
        <taxon>Endopterygota</taxon>
        <taxon>Coleoptera</taxon>
        <taxon>Polyphaga</taxon>
        <taxon>Cucujiformia</taxon>
        <taxon>Chrysomeloidea</taxon>
        <taxon>Chrysomelidae</taxon>
        <taxon>Bruchinae</taxon>
        <taxon>Bruchini</taxon>
        <taxon>Callosobruchus</taxon>
    </lineage>
</organism>
<dbReference type="PROSITE" id="PS50888">
    <property type="entry name" value="BHLH"/>
    <property type="match status" value="1"/>
</dbReference>
<evidence type="ECO:0000259" key="7">
    <source>
        <dbReference type="PROSITE" id="PS50888"/>
    </source>
</evidence>
<evidence type="ECO:0000313" key="8">
    <source>
        <dbReference type="EMBL" id="VEN49156.1"/>
    </source>
</evidence>
<keyword evidence="3" id="KW-0238">DNA-binding</keyword>
<dbReference type="EMBL" id="CAACVG010008281">
    <property type="protein sequence ID" value="VEN49156.1"/>
    <property type="molecule type" value="Genomic_DNA"/>
</dbReference>
<evidence type="ECO:0000256" key="5">
    <source>
        <dbReference type="ARBA" id="ARBA00023242"/>
    </source>
</evidence>
<evidence type="ECO:0000313" key="9">
    <source>
        <dbReference type="Proteomes" id="UP000410492"/>
    </source>
</evidence>
<dbReference type="InterPro" id="IPR050283">
    <property type="entry name" value="E-box_TF_Regulators"/>
</dbReference>
<reference evidence="8 9" key="1">
    <citation type="submission" date="2019-01" db="EMBL/GenBank/DDBJ databases">
        <authorList>
            <person name="Sayadi A."/>
        </authorList>
    </citation>
    <scope>NUCLEOTIDE SEQUENCE [LARGE SCALE GENOMIC DNA]</scope>
</reference>